<proteinExistence type="predicted"/>
<keyword evidence="2" id="KW-1185">Reference proteome</keyword>
<sequence length="129" mass="14001">MSKDKVADFYRRSRRGTRASRAGCCTGTAGGPWARSCRWRARRRPGRVAPALLMDLTHDNPSPLERRSLHDALPTAALVAMACAASGSTRGLDELVPHAVHVVDEARWYAAWGGAARPRAPPCSRRAPS</sequence>
<organism evidence="1 2">
    <name type="scientific">Choristoneura fumiferana</name>
    <name type="common">Spruce budworm moth</name>
    <name type="synonym">Archips fumiferana</name>
    <dbReference type="NCBI Taxonomy" id="7141"/>
    <lineage>
        <taxon>Eukaryota</taxon>
        <taxon>Metazoa</taxon>
        <taxon>Ecdysozoa</taxon>
        <taxon>Arthropoda</taxon>
        <taxon>Hexapoda</taxon>
        <taxon>Insecta</taxon>
        <taxon>Pterygota</taxon>
        <taxon>Neoptera</taxon>
        <taxon>Endopterygota</taxon>
        <taxon>Lepidoptera</taxon>
        <taxon>Glossata</taxon>
        <taxon>Ditrysia</taxon>
        <taxon>Tortricoidea</taxon>
        <taxon>Tortricidae</taxon>
        <taxon>Tortricinae</taxon>
        <taxon>Choristoneura</taxon>
    </lineage>
</organism>
<dbReference type="Proteomes" id="UP001064048">
    <property type="component" value="Chromosome 12"/>
</dbReference>
<dbReference type="EMBL" id="CM046112">
    <property type="protein sequence ID" value="KAI8428401.1"/>
    <property type="molecule type" value="Genomic_DNA"/>
</dbReference>
<evidence type="ECO:0000313" key="2">
    <source>
        <dbReference type="Proteomes" id="UP001064048"/>
    </source>
</evidence>
<protein>
    <submittedName>
        <fullName evidence="1">Uncharacterized protein</fullName>
    </submittedName>
</protein>
<gene>
    <name evidence="1" type="ORF">MSG28_007226</name>
</gene>
<evidence type="ECO:0000313" key="1">
    <source>
        <dbReference type="EMBL" id="KAI8428401.1"/>
    </source>
</evidence>
<reference evidence="1 2" key="1">
    <citation type="journal article" date="2022" name="Genome Biol. Evol.">
        <title>The Spruce Budworm Genome: Reconstructing the Evolutionary History of Antifreeze Proteins.</title>
        <authorList>
            <person name="Beliveau C."/>
            <person name="Gagne P."/>
            <person name="Picq S."/>
            <person name="Vernygora O."/>
            <person name="Keeling C.I."/>
            <person name="Pinkney K."/>
            <person name="Doucet D."/>
            <person name="Wen F."/>
            <person name="Johnston J.S."/>
            <person name="Maaroufi H."/>
            <person name="Boyle B."/>
            <person name="Laroche J."/>
            <person name="Dewar K."/>
            <person name="Juretic N."/>
            <person name="Blackburn G."/>
            <person name="Nisole A."/>
            <person name="Brunet B."/>
            <person name="Brandao M."/>
            <person name="Lumley L."/>
            <person name="Duan J."/>
            <person name="Quan G."/>
            <person name="Lucarotti C.J."/>
            <person name="Roe A.D."/>
            <person name="Sperling F.A.H."/>
            <person name="Levesque R.C."/>
            <person name="Cusson M."/>
        </authorList>
    </citation>
    <scope>NUCLEOTIDE SEQUENCE [LARGE SCALE GENOMIC DNA]</scope>
    <source>
        <strain evidence="1">Glfc:IPQL:Cfum</strain>
    </source>
</reference>
<comment type="caution">
    <text evidence="1">The sequence shown here is derived from an EMBL/GenBank/DDBJ whole genome shotgun (WGS) entry which is preliminary data.</text>
</comment>
<accession>A0ACC0JWL2</accession>
<name>A0ACC0JWL2_CHOFU</name>